<name>A0AAD4FGU9_9PLEO</name>
<sequence>MSHGATLVSHPNNLRSHITSTAPFSASLLQHCVSTFTSRSLAPCAFVLASSRPKSLQRVHLTIFNTIKIVAFSHLAFALAITNFSYAQSFNSEIPSNIPSGMPPVGTGMLSGHFPSGAAQPSGHMHGGHGHRGPRPSGVTQAQRAHRSEAPFGTGMPSGFPSGMARPTGSMHDGHGGHGSKLPELTESFFAIPTGLEKRQESGMLSGTPSGFKPPHGPHSRPTGMPSSAMPPHGVRPTGARPSGMSRGTCPSGAVPTDAPRPSGIATVLAPSGLFTSVVCV</sequence>
<dbReference type="Proteomes" id="UP001199106">
    <property type="component" value="Unassembled WGS sequence"/>
</dbReference>
<dbReference type="AlphaFoldDB" id="A0AAD4FGU9"/>
<evidence type="ECO:0000313" key="3">
    <source>
        <dbReference type="Proteomes" id="UP001199106"/>
    </source>
</evidence>
<comment type="caution">
    <text evidence="2">The sequence shown here is derived from an EMBL/GenBank/DDBJ whole genome shotgun (WGS) entry which is preliminary data.</text>
</comment>
<gene>
    <name evidence="2" type="ORF">G6011_02369</name>
</gene>
<keyword evidence="3" id="KW-1185">Reference proteome</keyword>
<evidence type="ECO:0000313" key="2">
    <source>
        <dbReference type="EMBL" id="KAG9188446.1"/>
    </source>
</evidence>
<evidence type="ECO:0000256" key="1">
    <source>
        <dbReference type="SAM" id="MobiDB-lite"/>
    </source>
</evidence>
<reference evidence="2" key="1">
    <citation type="submission" date="2021-07" db="EMBL/GenBank/DDBJ databases">
        <title>Genome Resource of American Ginseng Black Spot Pathogen Alternaria panax.</title>
        <authorList>
            <person name="Qiu C."/>
            <person name="Wang W."/>
            <person name="Liu Z."/>
        </authorList>
    </citation>
    <scope>NUCLEOTIDE SEQUENCE</scope>
    <source>
        <strain evidence="2">BNCC115425</strain>
    </source>
</reference>
<protein>
    <submittedName>
        <fullName evidence="2">Uncharacterized protein</fullName>
    </submittedName>
</protein>
<feature type="region of interest" description="Disordered" evidence="1">
    <location>
        <begin position="117"/>
        <end position="183"/>
    </location>
</feature>
<feature type="region of interest" description="Disordered" evidence="1">
    <location>
        <begin position="200"/>
        <end position="260"/>
    </location>
</feature>
<proteinExistence type="predicted"/>
<organism evidence="2 3">
    <name type="scientific">Alternaria panax</name>
    <dbReference type="NCBI Taxonomy" id="48097"/>
    <lineage>
        <taxon>Eukaryota</taxon>
        <taxon>Fungi</taxon>
        <taxon>Dikarya</taxon>
        <taxon>Ascomycota</taxon>
        <taxon>Pezizomycotina</taxon>
        <taxon>Dothideomycetes</taxon>
        <taxon>Pleosporomycetidae</taxon>
        <taxon>Pleosporales</taxon>
        <taxon>Pleosporineae</taxon>
        <taxon>Pleosporaceae</taxon>
        <taxon>Alternaria</taxon>
        <taxon>Alternaria sect. Panax</taxon>
    </lineage>
</organism>
<accession>A0AAD4FGU9</accession>
<dbReference type="EMBL" id="JAANER010000006">
    <property type="protein sequence ID" value="KAG9188446.1"/>
    <property type="molecule type" value="Genomic_DNA"/>
</dbReference>